<gene>
    <name evidence="14" type="primary">LOC108568744</name>
</gene>
<keyword evidence="6 12" id="KW-0472">Membrane</keyword>
<feature type="transmembrane region" description="Helical" evidence="12">
    <location>
        <begin position="120"/>
        <end position="144"/>
    </location>
</feature>
<feature type="transmembrane region" description="Helical" evidence="12">
    <location>
        <begin position="248"/>
        <end position="275"/>
    </location>
</feature>
<keyword evidence="13" id="KW-1185">Reference proteome</keyword>
<comment type="catalytic activity">
    <reaction evidence="11">
        <text>[Wnt protein]-L-serine + (9Z)-hexadecenoyl-CoA = [Wnt protein]-O-(9Z)-hexadecenoyl-L-serine + CoA</text>
        <dbReference type="Rhea" id="RHEA:45336"/>
        <dbReference type="Rhea" id="RHEA-COMP:11170"/>
        <dbReference type="Rhea" id="RHEA-COMP:11171"/>
        <dbReference type="ChEBI" id="CHEBI:29999"/>
        <dbReference type="ChEBI" id="CHEBI:57287"/>
        <dbReference type="ChEBI" id="CHEBI:61540"/>
        <dbReference type="ChEBI" id="CHEBI:85189"/>
        <dbReference type="EC" id="2.3.1.250"/>
    </reaction>
</comment>
<feature type="transmembrane region" description="Helical" evidence="12">
    <location>
        <begin position="479"/>
        <end position="500"/>
    </location>
</feature>
<feature type="transmembrane region" description="Helical" evidence="12">
    <location>
        <begin position="439"/>
        <end position="459"/>
    </location>
</feature>
<evidence type="ECO:0000256" key="10">
    <source>
        <dbReference type="ARBA" id="ARBA00040371"/>
    </source>
</evidence>
<comment type="subcellular location">
    <subcellularLocation>
        <location evidence="1">Membrane</location>
        <topology evidence="1">Multi-pass membrane protein</topology>
    </subcellularLocation>
</comment>
<keyword evidence="3" id="KW-0879">Wnt signaling pathway</keyword>
<sequence length="501" mass="58130">MSLKYGIDKPDLPGLEELKRLQGYYDIDYEGPFPEHLQEKIKAIMMLPDEPYYSDDDTYYNDAVQIYDLCLSPTVKQTAHFMFVLIITNILYHCLAKISYRISDSLVHVMSTIIGLTYLYMFSFYGNVEVLFIIPVVYLSYYALCEMEQRVFEAEFSTGITIGATFASILISCEYYYPDHEAWLKVRSVVMVAMMKIISLAFDIHRNHRLPTLIEYSGYIWCPANSHVGPWITFKEYNRGNRSNTINFSWVIGLIKYFIMAMGFVCFSNCISTYLISDNSNIFLLSFRHAMSFRMSHYFISFVGSTAMVAAGFRNDIKSSHVFWNYTITRPYETEFPRSLACVVANWNLPAHNFLKKYIYPLFLPYGQLMAVLMTFFVTAMLLGLSVEVSVVLLTLCVFSYAQSRFQERTARMLDACIRIRPCKVCKYYYRCDSNLVRFFNLLYTISTIILMTYIGCLMEDINHTRTVREIADGITFKWSQLNGIGHFISCICLTISWILG</sequence>
<feature type="transmembrane region" description="Helical" evidence="12">
    <location>
        <begin position="358"/>
        <end position="377"/>
    </location>
</feature>
<keyword evidence="7" id="KW-0012">Acyltransferase</keyword>
<evidence type="ECO:0000313" key="14">
    <source>
        <dbReference type="RefSeq" id="XP_017785500.1"/>
    </source>
</evidence>
<evidence type="ECO:0000256" key="4">
    <source>
        <dbReference type="ARBA" id="ARBA00022692"/>
    </source>
</evidence>
<feature type="transmembrane region" description="Helical" evidence="12">
    <location>
        <begin position="81"/>
        <end position="100"/>
    </location>
</feature>
<comment type="similarity">
    <text evidence="8">Belongs to the membrane-bound acyltransferase family. Porcupine subfamily.</text>
</comment>
<dbReference type="Proteomes" id="UP000695000">
    <property type="component" value="Unplaced"/>
</dbReference>
<evidence type="ECO:0000256" key="6">
    <source>
        <dbReference type="ARBA" id="ARBA00023136"/>
    </source>
</evidence>
<proteinExistence type="inferred from homology"/>
<organism evidence="13 14">
    <name type="scientific">Nicrophorus vespilloides</name>
    <name type="common">Boreal carrion beetle</name>
    <dbReference type="NCBI Taxonomy" id="110193"/>
    <lineage>
        <taxon>Eukaryota</taxon>
        <taxon>Metazoa</taxon>
        <taxon>Ecdysozoa</taxon>
        <taxon>Arthropoda</taxon>
        <taxon>Hexapoda</taxon>
        <taxon>Insecta</taxon>
        <taxon>Pterygota</taxon>
        <taxon>Neoptera</taxon>
        <taxon>Endopterygota</taxon>
        <taxon>Coleoptera</taxon>
        <taxon>Polyphaga</taxon>
        <taxon>Staphyliniformia</taxon>
        <taxon>Silphidae</taxon>
        <taxon>Nicrophorinae</taxon>
        <taxon>Nicrophorus</taxon>
    </lineage>
</organism>
<evidence type="ECO:0000313" key="13">
    <source>
        <dbReference type="Proteomes" id="UP000695000"/>
    </source>
</evidence>
<evidence type="ECO:0000256" key="7">
    <source>
        <dbReference type="ARBA" id="ARBA00023315"/>
    </source>
</evidence>
<evidence type="ECO:0000256" key="1">
    <source>
        <dbReference type="ARBA" id="ARBA00004141"/>
    </source>
</evidence>
<evidence type="ECO:0000256" key="11">
    <source>
        <dbReference type="ARBA" id="ARBA00047978"/>
    </source>
</evidence>
<evidence type="ECO:0000256" key="5">
    <source>
        <dbReference type="ARBA" id="ARBA00022989"/>
    </source>
</evidence>
<dbReference type="PANTHER" id="PTHR13906">
    <property type="entry name" value="PORCUPINE"/>
    <property type="match status" value="1"/>
</dbReference>
<dbReference type="PANTHER" id="PTHR13906:SF12">
    <property type="entry name" value="PROTEIN-SERINE O-PALMITOLEOYLTRANSFERASE PORCUPINE"/>
    <property type="match status" value="1"/>
</dbReference>
<evidence type="ECO:0000256" key="8">
    <source>
        <dbReference type="ARBA" id="ARBA00038269"/>
    </source>
</evidence>
<keyword evidence="4 12" id="KW-0812">Transmembrane</keyword>
<feature type="transmembrane region" description="Helical" evidence="12">
    <location>
        <begin position="295"/>
        <end position="313"/>
    </location>
</feature>
<dbReference type="GeneID" id="108568744"/>
<evidence type="ECO:0000256" key="2">
    <source>
        <dbReference type="ARBA" id="ARBA00022679"/>
    </source>
</evidence>
<evidence type="ECO:0000256" key="9">
    <source>
        <dbReference type="ARBA" id="ARBA00038867"/>
    </source>
</evidence>
<name>A0ABM1NFA0_NICVS</name>
<dbReference type="RefSeq" id="XP_017785500.1">
    <property type="nucleotide sequence ID" value="XM_017930011.1"/>
</dbReference>
<dbReference type="InterPro" id="IPR049941">
    <property type="entry name" value="LPLAT_7/PORCN-like"/>
</dbReference>
<reference evidence="14" key="1">
    <citation type="submission" date="2025-08" db="UniProtKB">
        <authorList>
            <consortium name="RefSeq"/>
        </authorList>
    </citation>
    <scope>IDENTIFICATION</scope>
    <source>
        <tissue evidence="14">Whole Larva</tissue>
    </source>
</reference>
<evidence type="ECO:0000256" key="12">
    <source>
        <dbReference type="SAM" id="Phobius"/>
    </source>
</evidence>
<evidence type="ECO:0000256" key="3">
    <source>
        <dbReference type="ARBA" id="ARBA00022687"/>
    </source>
</evidence>
<keyword evidence="5 12" id="KW-1133">Transmembrane helix</keyword>
<dbReference type="Pfam" id="PF03062">
    <property type="entry name" value="MBOAT"/>
    <property type="match status" value="1"/>
</dbReference>
<accession>A0ABM1NFA0</accession>
<protein>
    <recommendedName>
        <fullName evidence="10">Protein-serine O-palmitoleoyltransferase porcupine</fullName>
        <ecNumber evidence="9">2.3.1.250</ecNumber>
    </recommendedName>
</protein>
<keyword evidence="2" id="KW-0808">Transferase</keyword>
<dbReference type="InterPro" id="IPR004299">
    <property type="entry name" value="MBOAT_fam"/>
</dbReference>
<dbReference type="EC" id="2.3.1.250" evidence="9"/>